<evidence type="ECO:0000313" key="3">
    <source>
        <dbReference type="EMBL" id="QBF81891.1"/>
    </source>
</evidence>
<protein>
    <recommendedName>
        <fullName evidence="2">UPF0301 protein EXU30_03640</fullName>
    </recommendedName>
</protein>
<name>A0A411PEC4_9GAMM</name>
<dbReference type="GO" id="GO:0005829">
    <property type="term" value="C:cytosol"/>
    <property type="evidence" value="ECO:0007669"/>
    <property type="project" value="TreeGrafter"/>
</dbReference>
<gene>
    <name evidence="3" type="ORF">EXU30_03640</name>
</gene>
<dbReference type="InterPro" id="IPR003774">
    <property type="entry name" value="AlgH-like"/>
</dbReference>
<evidence type="ECO:0000256" key="2">
    <source>
        <dbReference type="HAMAP-Rule" id="MF_00758"/>
    </source>
</evidence>
<dbReference type="NCBIfam" id="NF001266">
    <property type="entry name" value="PRK00228.1-1"/>
    <property type="match status" value="1"/>
</dbReference>
<dbReference type="PANTHER" id="PTHR30327:SF1">
    <property type="entry name" value="UPF0301 PROTEIN YQGE"/>
    <property type="match status" value="1"/>
</dbReference>
<keyword evidence="4" id="KW-1185">Reference proteome</keyword>
<dbReference type="SUPFAM" id="SSF143456">
    <property type="entry name" value="VC0467-like"/>
    <property type="match status" value="1"/>
</dbReference>
<comment type="similarity">
    <text evidence="1 2">Belongs to the UPF0301 (AlgH) family.</text>
</comment>
<reference evidence="3 4" key="1">
    <citation type="submission" date="2019-02" db="EMBL/GenBank/DDBJ databases">
        <title>Shewanella sp. D4-2 isolated from Dokdo Island.</title>
        <authorList>
            <person name="Baek K."/>
        </authorList>
    </citation>
    <scope>NUCLEOTIDE SEQUENCE [LARGE SCALE GENOMIC DNA]</scope>
    <source>
        <strain evidence="3 4">D4-2</strain>
    </source>
</reference>
<evidence type="ECO:0000313" key="4">
    <source>
        <dbReference type="Proteomes" id="UP000291106"/>
    </source>
</evidence>
<dbReference type="EMBL" id="CP036200">
    <property type="protein sequence ID" value="QBF81891.1"/>
    <property type="molecule type" value="Genomic_DNA"/>
</dbReference>
<dbReference type="Gene3D" id="3.40.1740.10">
    <property type="entry name" value="VC0467-like"/>
    <property type="match status" value="1"/>
</dbReference>
<dbReference type="RefSeq" id="WP_130597865.1">
    <property type="nucleotide sequence ID" value="NZ_CP036200.1"/>
</dbReference>
<dbReference type="Proteomes" id="UP000291106">
    <property type="component" value="Chromosome"/>
</dbReference>
<dbReference type="Pfam" id="PF02622">
    <property type="entry name" value="DUF179"/>
    <property type="match status" value="1"/>
</dbReference>
<organism evidence="3 4">
    <name type="scientific">Shewanella maritima</name>
    <dbReference type="NCBI Taxonomy" id="2520507"/>
    <lineage>
        <taxon>Bacteria</taxon>
        <taxon>Pseudomonadati</taxon>
        <taxon>Pseudomonadota</taxon>
        <taxon>Gammaproteobacteria</taxon>
        <taxon>Alteromonadales</taxon>
        <taxon>Shewanellaceae</taxon>
        <taxon>Shewanella</taxon>
    </lineage>
</organism>
<sequence>MESLQDHLLIAMPSLNDTFFEKSVIYICEHDDKGAMGLVINRPVGIDVESLLEQMAMATDDEDVVAVVAPSTSSNKLAAQVVVGGPVAPERGFVLHTPKKAWSNSFQVSDYCVLTSSRDVLSSLATEDAPDNYIVALGYSGWGKDQLEQELADNTWLTIKATPELLYDLDYDSLWQKAAKQLGIDIWQLTDQVGHA</sequence>
<proteinExistence type="inferred from homology"/>
<dbReference type="OrthoDB" id="9807486at2"/>
<dbReference type="HAMAP" id="MF_00758">
    <property type="entry name" value="UPF0301"/>
    <property type="match status" value="1"/>
</dbReference>
<accession>A0A411PEC4</accession>
<dbReference type="PANTHER" id="PTHR30327">
    <property type="entry name" value="UNCHARACTERIZED PROTEIN YQGE"/>
    <property type="match status" value="1"/>
</dbReference>
<evidence type="ECO:0000256" key="1">
    <source>
        <dbReference type="ARBA" id="ARBA00009600"/>
    </source>
</evidence>
<dbReference type="AlphaFoldDB" id="A0A411PEC4"/>
<dbReference type="KEGG" id="smai:EXU30_03640"/>